<organism evidence="1 2">
    <name type="scientific">Luteolibacter soli</name>
    <dbReference type="NCBI Taxonomy" id="3135280"/>
    <lineage>
        <taxon>Bacteria</taxon>
        <taxon>Pseudomonadati</taxon>
        <taxon>Verrucomicrobiota</taxon>
        <taxon>Verrucomicrobiia</taxon>
        <taxon>Verrucomicrobiales</taxon>
        <taxon>Verrucomicrobiaceae</taxon>
        <taxon>Luteolibacter</taxon>
    </lineage>
</organism>
<sequence>MSRKRRVWMVVLVLAALLLAGGVEIWRQRLVVEREDREAYFVTIHFLAAAAAGEGEDAPKDLEEVFNGSAGKGGGAVLMKHFPDGLVYKADGESFTLEEPRVRYVSLWKKDRLIGTDKRWPRWEGSGEYARKFAGQEVPGSGYE</sequence>
<protein>
    <submittedName>
        <fullName evidence="1">Uncharacterized protein</fullName>
    </submittedName>
</protein>
<accession>A0ABU9AXR6</accession>
<name>A0ABU9AXR6_9BACT</name>
<evidence type="ECO:0000313" key="2">
    <source>
        <dbReference type="Proteomes" id="UP001371305"/>
    </source>
</evidence>
<reference evidence="1 2" key="1">
    <citation type="submission" date="2024-04" db="EMBL/GenBank/DDBJ databases">
        <title>Luteolibacter sp. isolated from soil.</title>
        <authorList>
            <person name="An J."/>
        </authorList>
    </citation>
    <scope>NUCLEOTIDE SEQUENCE [LARGE SCALE GENOMIC DNA]</scope>
    <source>
        <strain evidence="1 2">Y139</strain>
    </source>
</reference>
<evidence type="ECO:0000313" key="1">
    <source>
        <dbReference type="EMBL" id="MEK7951769.1"/>
    </source>
</evidence>
<proteinExistence type="predicted"/>
<dbReference type="EMBL" id="JBBUKT010000005">
    <property type="protein sequence ID" value="MEK7951769.1"/>
    <property type="molecule type" value="Genomic_DNA"/>
</dbReference>
<keyword evidence="2" id="KW-1185">Reference proteome</keyword>
<comment type="caution">
    <text evidence="1">The sequence shown here is derived from an EMBL/GenBank/DDBJ whole genome shotgun (WGS) entry which is preliminary data.</text>
</comment>
<gene>
    <name evidence="1" type="ORF">WKV53_14725</name>
</gene>
<dbReference type="Proteomes" id="UP001371305">
    <property type="component" value="Unassembled WGS sequence"/>
</dbReference>